<organism evidence="1 2">
    <name type="scientific">Panagrolaimus sp. ES5</name>
    <dbReference type="NCBI Taxonomy" id="591445"/>
    <lineage>
        <taxon>Eukaryota</taxon>
        <taxon>Metazoa</taxon>
        <taxon>Ecdysozoa</taxon>
        <taxon>Nematoda</taxon>
        <taxon>Chromadorea</taxon>
        <taxon>Rhabditida</taxon>
        <taxon>Tylenchina</taxon>
        <taxon>Panagrolaimomorpha</taxon>
        <taxon>Panagrolaimoidea</taxon>
        <taxon>Panagrolaimidae</taxon>
        <taxon>Panagrolaimus</taxon>
    </lineage>
</organism>
<sequence>MKVIFGILLIFFISCVAAKKAWLYKVLNDDFTINLDFQPCSGQTACLCYKTTEKTKNSYDSTSLQLSVLCDNSEDAFICARHKILQGPSNGTEGESALVVLTSALKDQISSKSGLQNSNLEEVNVKESIENSSIWETITTYLYNTGDKALNVASSALEILAGVLGINIGHGSVPSVEIVTVPCDTTTQSSSTTSTPTTTTTSLAK</sequence>
<proteinExistence type="predicted"/>
<evidence type="ECO:0000313" key="2">
    <source>
        <dbReference type="WBParaSite" id="ES5_v2.g15765.t1"/>
    </source>
</evidence>
<dbReference type="Proteomes" id="UP000887579">
    <property type="component" value="Unplaced"/>
</dbReference>
<dbReference type="WBParaSite" id="ES5_v2.g15765.t1">
    <property type="protein sequence ID" value="ES5_v2.g15765.t1"/>
    <property type="gene ID" value="ES5_v2.g15765"/>
</dbReference>
<protein>
    <submittedName>
        <fullName evidence="2">Uncharacterized protein</fullName>
    </submittedName>
</protein>
<evidence type="ECO:0000313" key="1">
    <source>
        <dbReference type="Proteomes" id="UP000887579"/>
    </source>
</evidence>
<reference evidence="2" key="1">
    <citation type="submission" date="2022-11" db="UniProtKB">
        <authorList>
            <consortium name="WormBaseParasite"/>
        </authorList>
    </citation>
    <scope>IDENTIFICATION</scope>
</reference>
<name>A0AC34FF48_9BILA</name>
<accession>A0AC34FF48</accession>